<dbReference type="EMBL" id="JAAAXJ010000007">
    <property type="protein sequence ID" value="NBJ25606.1"/>
    <property type="molecule type" value="Genomic_DNA"/>
</dbReference>
<proteinExistence type="predicted"/>
<dbReference type="Gene3D" id="1.25.40.10">
    <property type="entry name" value="Tetratricopeptide repeat domain"/>
    <property type="match status" value="3"/>
</dbReference>
<dbReference type="SMART" id="SM00028">
    <property type="entry name" value="TPR"/>
    <property type="match status" value="8"/>
</dbReference>
<feature type="repeat" description="TPR" evidence="1">
    <location>
        <begin position="293"/>
        <end position="326"/>
    </location>
</feature>
<dbReference type="PROSITE" id="PS50005">
    <property type="entry name" value="TPR"/>
    <property type="match status" value="4"/>
</dbReference>
<evidence type="ECO:0000313" key="3">
    <source>
        <dbReference type="EMBL" id="NBJ25606.1"/>
    </source>
</evidence>
<reference evidence="3 4" key="1">
    <citation type="submission" date="2020-01" db="EMBL/GenBank/DDBJ databases">
        <title>Microvirga sp. nov., an arsenate reduction bacterium isolated from Tibet hotspring sediments.</title>
        <authorList>
            <person name="Yuan C.-G."/>
        </authorList>
    </citation>
    <scope>NUCLEOTIDE SEQUENCE [LARGE SCALE GENOMIC DNA]</scope>
    <source>
        <strain evidence="3 4">SYSU G3D203</strain>
    </source>
</reference>
<protein>
    <submittedName>
        <fullName evidence="3">Tetratricopeptide repeat protein</fullName>
    </submittedName>
</protein>
<feature type="repeat" description="TPR" evidence="1">
    <location>
        <begin position="399"/>
        <end position="432"/>
    </location>
</feature>
<dbReference type="InterPro" id="IPR011990">
    <property type="entry name" value="TPR-like_helical_dom_sf"/>
</dbReference>
<evidence type="ECO:0000256" key="2">
    <source>
        <dbReference type="SAM" id="MobiDB-lite"/>
    </source>
</evidence>
<feature type="compositionally biased region" description="Basic and acidic residues" evidence="2">
    <location>
        <begin position="550"/>
        <end position="559"/>
    </location>
</feature>
<keyword evidence="1" id="KW-0802">TPR repeat</keyword>
<dbReference type="Pfam" id="PF13174">
    <property type="entry name" value="TPR_6"/>
    <property type="match status" value="1"/>
</dbReference>
<dbReference type="PANTHER" id="PTHR12558">
    <property type="entry name" value="CELL DIVISION CYCLE 16,23,27"/>
    <property type="match status" value="1"/>
</dbReference>
<evidence type="ECO:0000256" key="1">
    <source>
        <dbReference type="PROSITE-ProRule" id="PRU00339"/>
    </source>
</evidence>
<sequence length="579" mass="64343">MLMAAGLLAAPAVAANTENEILRPAQSLEGNFLSAYVAGSARDTEAATVFFREAIQEDPRNQELLERAFVAFLANGSMADAIRAAERLSTQDRTNNLAQFALSVRAIKNQKYADARTRLSNGTRGRQADLTATLLTAWTYAGSKDGKQALATVDKLKNERAFDQFREYHAALIADVTGNPAEAEKRFKAAYEGERNTLQVVDAYGRFLAKRGRKDEALKVYKAFEEVAPRHPIVRAAVQALEEGKPLAPLVTNAQEGAAELLYGLGVVGNTQGDELTAIIYLRLGLDLKPDHPLALVTLGDVYERLKQYDKANAIFERIPKDSPIRTSADISIGHNYELMGRSEDAIAHLEKLLKERPDDVEVIMALGNVQRSRKKFAEAAETYSKAIDKIGQPQRGHWILYFYRGTSYERAKQWAKAEPDLKKALELVPEGLPAARAQVMNYLAYSWVDQNMNINEAFKMLTKAVELAPRDGMIIDSLGWAYYRMGRYEDAVRELEKAVELKPGDATINDHLGDAYWKVGRKLEAKFQWDHAKNSDPEHEELVKILKKIDNGLEEEPKPAAAENTPAPQPEASKQNGG</sequence>
<comment type="caution">
    <text evidence="3">The sequence shown here is derived from an EMBL/GenBank/DDBJ whole genome shotgun (WGS) entry which is preliminary data.</text>
</comment>
<gene>
    <name evidence="3" type="ORF">GR303_14695</name>
</gene>
<dbReference type="PROSITE" id="PS50293">
    <property type="entry name" value="TPR_REGION"/>
    <property type="match status" value="1"/>
</dbReference>
<dbReference type="PANTHER" id="PTHR12558:SF13">
    <property type="entry name" value="CELL DIVISION CYCLE PROTEIN 27 HOMOLOG"/>
    <property type="match status" value="1"/>
</dbReference>
<organism evidence="3 4">
    <name type="scientific">Microvirga arsenatis</name>
    <dbReference type="NCBI Taxonomy" id="2692265"/>
    <lineage>
        <taxon>Bacteria</taxon>
        <taxon>Pseudomonadati</taxon>
        <taxon>Pseudomonadota</taxon>
        <taxon>Alphaproteobacteria</taxon>
        <taxon>Hyphomicrobiales</taxon>
        <taxon>Methylobacteriaceae</taxon>
        <taxon>Microvirga</taxon>
    </lineage>
</organism>
<accession>A0ABW9YYZ9</accession>
<dbReference type="SUPFAM" id="SSF48452">
    <property type="entry name" value="TPR-like"/>
    <property type="match status" value="2"/>
</dbReference>
<feature type="repeat" description="TPR" evidence="1">
    <location>
        <begin position="473"/>
        <end position="506"/>
    </location>
</feature>
<evidence type="ECO:0000313" key="4">
    <source>
        <dbReference type="Proteomes" id="UP000818323"/>
    </source>
</evidence>
<dbReference type="InterPro" id="IPR019734">
    <property type="entry name" value="TPR_rpt"/>
</dbReference>
<keyword evidence="4" id="KW-1185">Reference proteome</keyword>
<dbReference type="Pfam" id="PF13432">
    <property type="entry name" value="TPR_16"/>
    <property type="match status" value="1"/>
</dbReference>
<name>A0ABW9YYZ9_9HYPH</name>
<feature type="repeat" description="TPR" evidence="1">
    <location>
        <begin position="327"/>
        <end position="360"/>
    </location>
</feature>
<dbReference type="Pfam" id="PF13414">
    <property type="entry name" value="TPR_11"/>
    <property type="match status" value="1"/>
</dbReference>
<dbReference type="Proteomes" id="UP000818323">
    <property type="component" value="Unassembled WGS sequence"/>
</dbReference>
<feature type="region of interest" description="Disordered" evidence="2">
    <location>
        <begin position="550"/>
        <end position="579"/>
    </location>
</feature>